<dbReference type="InterPro" id="IPR048844">
    <property type="entry name" value="LpdD_chaperone-like"/>
</dbReference>
<name>A0A0E3M5F7_CLOSL</name>
<evidence type="ECO:0000259" key="1">
    <source>
        <dbReference type="Pfam" id="PF21758"/>
    </source>
</evidence>
<dbReference type="Pfam" id="PF21758">
    <property type="entry name" value="PAC_bac"/>
    <property type="match status" value="1"/>
</dbReference>
<keyword evidence="3" id="KW-1185">Reference proteome</keyword>
<protein>
    <recommendedName>
        <fullName evidence="1">Prenylated flavin chaperone LpdD-like domain-containing protein</fullName>
    </recommendedName>
</protein>
<feature type="domain" description="Prenylated flavin chaperone LpdD-like" evidence="1">
    <location>
        <begin position="8"/>
        <end position="121"/>
    </location>
</feature>
<dbReference type="KEGG" id="csq:CSCA_1269"/>
<gene>
    <name evidence="2" type="ORF">CSCA_1269</name>
</gene>
<proteinExistence type="predicted"/>
<accession>A0A0E3M5F7</accession>
<reference evidence="2 3" key="1">
    <citation type="journal article" date="2015" name="J. Biotechnol.">
        <title>Complete genome sequence of a malodorant-producing acetogen, Clostridium scatologenes ATCC 25775(T).</title>
        <authorList>
            <person name="Zhu Z."/>
            <person name="Guo T."/>
            <person name="Zheng H."/>
            <person name="Song T."/>
            <person name="Ouyang P."/>
            <person name="Xie J."/>
        </authorList>
    </citation>
    <scope>NUCLEOTIDE SEQUENCE [LARGE SCALE GENOMIC DNA]</scope>
    <source>
        <strain evidence="2 3">ATCC 25775</strain>
    </source>
</reference>
<evidence type="ECO:0000313" key="2">
    <source>
        <dbReference type="EMBL" id="AKA68394.1"/>
    </source>
</evidence>
<evidence type="ECO:0000313" key="3">
    <source>
        <dbReference type="Proteomes" id="UP000033115"/>
    </source>
</evidence>
<sequence length="123" mass="13389">MHDLTIEKGRIKINLKAILIGNDLCIIISGGDSPHIGSVTLSIPRPSLSDFKKRSATTSILNLVGHKDDEAARYVSHAISSKLNKNVVTTCGIHIDNITAEEITIIMDILKELTNMLLSKLSN</sequence>
<dbReference type="STRING" id="1548.CSCA_1269"/>
<dbReference type="HOGENOM" id="CLU_139132_1_1_9"/>
<dbReference type="Proteomes" id="UP000033115">
    <property type="component" value="Chromosome"/>
</dbReference>
<dbReference type="AlphaFoldDB" id="A0A0E3M5F7"/>
<dbReference type="EMBL" id="CP009933">
    <property type="protein sequence ID" value="AKA68394.1"/>
    <property type="molecule type" value="Genomic_DNA"/>
</dbReference>
<dbReference type="RefSeq" id="WP_029162782.1">
    <property type="nucleotide sequence ID" value="NZ_CP009933.1"/>
</dbReference>
<organism evidence="2 3">
    <name type="scientific">Clostridium scatologenes</name>
    <dbReference type="NCBI Taxonomy" id="1548"/>
    <lineage>
        <taxon>Bacteria</taxon>
        <taxon>Bacillati</taxon>
        <taxon>Bacillota</taxon>
        <taxon>Clostridia</taxon>
        <taxon>Eubacteriales</taxon>
        <taxon>Clostridiaceae</taxon>
        <taxon>Clostridium</taxon>
    </lineage>
</organism>